<accession>A0A382SXG2</accession>
<dbReference type="AlphaFoldDB" id="A0A382SXG2"/>
<name>A0A382SXG2_9ZZZZ</name>
<organism evidence="2">
    <name type="scientific">marine metagenome</name>
    <dbReference type="NCBI Taxonomy" id="408172"/>
    <lineage>
        <taxon>unclassified sequences</taxon>
        <taxon>metagenomes</taxon>
        <taxon>ecological metagenomes</taxon>
    </lineage>
</organism>
<dbReference type="Gene3D" id="3.60.20.10">
    <property type="entry name" value="Glutamine Phosphoribosylpyrophosphate, subunit 1, domain 1"/>
    <property type="match status" value="1"/>
</dbReference>
<evidence type="ECO:0000259" key="1">
    <source>
        <dbReference type="PROSITE" id="PS51278"/>
    </source>
</evidence>
<dbReference type="PANTHER" id="PTHR43284:SF1">
    <property type="entry name" value="ASPARAGINE SYNTHETASE"/>
    <property type="match status" value="1"/>
</dbReference>
<dbReference type="InterPro" id="IPR033738">
    <property type="entry name" value="AsnB_N"/>
</dbReference>
<dbReference type="InterPro" id="IPR017932">
    <property type="entry name" value="GATase_2_dom"/>
</dbReference>
<dbReference type="InterPro" id="IPR029055">
    <property type="entry name" value="Ntn_hydrolases_N"/>
</dbReference>
<dbReference type="CDD" id="cd00712">
    <property type="entry name" value="AsnB"/>
    <property type="match status" value="1"/>
</dbReference>
<feature type="domain" description="Glutamine amidotransferase type-2" evidence="1">
    <location>
        <begin position="2"/>
        <end position="219"/>
    </location>
</feature>
<dbReference type="PANTHER" id="PTHR43284">
    <property type="entry name" value="ASPARAGINE SYNTHETASE (GLUTAMINE-HYDROLYZING)"/>
    <property type="match status" value="1"/>
</dbReference>
<dbReference type="PROSITE" id="PS51278">
    <property type="entry name" value="GATASE_TYPE_2"/>
    <property type="match status" value="1"/>
</dbReference>
<sequence>MCGISGFWRDSNDKSTDWLKEIAKNMADTLLHRGPDDCGTWVDQEVGVAFGHRRLSIIDVTDHGHQPMLSSNGGYVIIYNGEVYNFQELRQQLEKLGHRFEGHSDTEVMLAAFVQWGVEASVKKFNGMFAFAVWDRLDRRLWLARDRIGEKPLYYGVQNGTLFFASELKAIRANPEFKPEIDRDALASFLRFSYVPAPYSIYRGIKKLIPGHLLCVKSPVDL</sequence>
<dbReference type="InterPro" id="IPR051786">
    <property type="entry name" value="ASN_synthetase/amidase"/>
</dbReference>
<dbReference type="SUPFAM" id="SSF56235">
    <property type="entry name" value="N-terminal nucleophile aminohydrolases (Ntn hydrolases)"/>
    <property type="match status" value="1"/>
</dbReference>
<reference evidence="2" key="1">
    <citation type="submission" date="2018-05" db="EMBL/GenBank/DDBJ databases">
        <authorList>
            <person name="Lanie J.A."/>
            <person name="Ng W.-L."/>
            <person name="Kazmierczak K.M."/>
            <person name="Andrzejewski T.M."/>
            <person name="Davidsen T.M."/>
            <person name="Wayne K.J."/>
            <person name="Tettelin H."/>
            <person name="Glass J.I."/>
            <person name="Rusch D."/>
            <person name="Podicherti R."/>
            <person name="Tsui H.-C.T."/>
            <person name="Winkler M.E."/>
        </authorList>
    </citation>
    <scope>NUCLEOTIDE SEQUENCE</scope>
</reference>
<gene>
    <name evidence="2" type="ORF">METZ01_LOCUS366712</name>
</gene>
<dbReference type="GO" id="GO:0005829">
    <property type="term" value="C:cytosol"/>
    <property type="evidence" value="ECO:0007669"/>
    <property type="project" value="TreeGrafter"/>
</dbReference>
<dbReference type="Pfam" id="PF13522">
    <property type="entry name" value="GATase_6"/>
    <property type="match status" value="1"/>
</dbReference>
<dbReference type="EMBL" id="UINC01131881">
    <property type="protein sequence ID" value="SVD13858.1"/>
    <property type="molecule type" value="Genomic_DNA"/>
</dbReference>
<feature type="non-terminal residue" evidence="2">
    <location>
        <position position="222"/>
    </location>
</feature>
<protein>
    <recommendedName>
        <fullName evidence="1">Glutamine amidotransferase type-2 domain-containing protein</fullName>
    </recommendedName>
</protein>
<proteinExistence type="predicted"/>
<evidence type="ECO:0000313" key="2">
    <source>
        <dbReference type="EMBL" id="SVD13858.1"/>
    </source>
</evidence>